<reference evidence="9 10" key="1">
    <citation type="submission" date="2020-08" db="EMBL/GenBank/DDBJ databases">
        <title>Genome sequence of Pedobacter roseus KACC 11594T.</title>
        <authorList>
            <person name="Hyun D.-W."/>
            <person name="Bae J.-W."/>
        </authorList>
    </citation>
    <scope>NUCLEOTIDE SEQUENCE [LARGE SCALE GENOMIC DNA]</scope>
    <source>
        <strain evidence="9 10">KACC 11594</strain>
    </source>
</reference>
<feature type="transmembrane region" description="Helical" evidence="7">
    <location>
        <begin position="167"/>
        <end position="187"/>
    </location>
</feature>
<feature type="transmembrane region" description="Helical" evidence="7">
    <location>
        <begin position="50"/>
        <end position="74"/>
    </location>
</feature>
<dbReference type="PANTHER" id="PTHR40074:SF2">
    <property type="entry name" value="O-ACETYLTRANSFERASE WECH"/>
    <property type="match status" value="1"/>
</dbReference>
<evidence type="ECO:0000256" key="1">
    <source>
        <dbReference type="ARBA" id="ARBA00004651"/>
    </source>
</evidence>
<evidence type="ECO:0000256" key="4">
    <source>
        <dbReference type="ARBA" id="ARBA00022692"/>
    </source>
</evidence>
<dbReference type="AlphaFoldDB" id="A0A7G9QLP0"/>
<proteinExistence type="inferred from homology"/>
<keyword evidence="9" id="KW-0012">Acyltransferase</keyword>
<evidence type="ECO:0000256" key="3">
    <source>
        <dbReference type="ARBA" id="ARBA00022475"/>
    </source>
</evidence>
<evidence type="ECO:0000313" key="9">
    <source>
        <dbReference type="EMBL" id="QNN44265.1"/>
    </source>
</evidence>
<dbReference type="InterPro" id="IPR002656">
    <property type="entry name" value="Acyl_transf_3_dom"/>
</dbReference>
<feature type="transmembrane region" description="Helical" evidence="7">
    <location>
        <begin position="94"/>
        <end position="112"/>
    </location>
</feature>
<dbReference type="RefSeq" id="WP_187594710.1">
    <property type="nucleotide sequence ID" value="NZ_CP060723.1"/>
</dbReference>
<feature type="transmembrane region" description="Helical" evidence="7">
    <location>
        <begin position="193"/>
        <end position="211"/>
    </location>
</feature>
<comment type="subcellular location">
    <subcellularLocation>
        <location evidence="1">Cell membrane</location>
        <topology evidence="1">Multi-pass membrane protein</topology>
    </subcellularLocation>
</comment>
<keyword evidence="10" id="KW-1185">Reference proteome</keyword>
<evidence type="ECO:0000256" key="6">
    <source>
        <dbReference type="ARBA" id="ARBA00023136"/>
    </source>
</evidence>
<keyword evidence="5 7" id="KW-1133">Transmembrane helix</keyword>
<keyword evidence="3" id="KW-1003">Cell membrane</keyword>
<dbReference type="Proteomes" id="UP000515806">
    <property type="component" value="Chromosome"/>
</dbReference>
<protein>
    <submittedName>
        <fullName evidence="9">Acyltransferase</fullName>
    </submittedName>
</protein>
<evidence type="ECO:0000256" key="2">
    <source>
        <dbReference type="ARBA" id="ARBA00007400"/>
    </source>
</evidence>
<sequence>MVIFNSKAILGEHRTQWIDYDKGISIILVGYGHAFAVLQGHGTSFEHYPFLNYVGVFLYGFRMPLFFIISGMLLSKSIQRKGARGYLYSRVNNILHPLLVWGIIEITIKLASAGEIPTLKTLFADYLNLLIDPRKTGVFWYLNALFCIGIIYSIVKTKLALRASHQLIVGLLFFCLSAYIHINGYAAGFLTDILEYYLFFAIGDYISKLMLSEKGKTYFTSPKFYIPLFLVFVTLQYYATQINLGSGSSGMVYVERKLPFLFLAQALLGCAISISFSFMLEKHKKLVFLRVVGFHSLFIYCMQIIVMNFSRIALVNVLGIKEVLILFPLIWLLGITVPIMIYNCCIRWQLWWLFTFRRPKASKRSSSEQFKTNTLIINDFNQ</sequence>
<feature type="transmembrane region" description="Helical" evidence="7">
    <location>
        <begin position="20"/>
        <end position="38"/>
    </location>
</feature>
<comment type="similarity">
    <text evidence="2">Belongs to the acyltransferase 3 family.</text>
</comment>
<dbReference type="KEGG" id="proe:H9L23_09415"/>
<organism evidence="9 10">
    <name type="scientific">Pedobacter roseus</name>
    <dbReference type="NCBI Taxonomy" id="336820"/>
    <lineage>
        <taxon>Bacteria</taxon>
        <taxon>Pseudomonadati</taxon>
        <taxon>Bacteroidota</taxon>
        <taxon>Sphingobacteriia</taxon>
        <taxon>Sphingobacteriales</taxon>
        <taxon>Sphingobacteriaceae</taxon>
        <taxon>Pedobacter</taxon>
    </lineage>
</organism>
<evidence type="ECO:0000256" key="7">
    <source>
        <dbReference type="SAM" id="Phobius"/>
    </source>
</evidence>
<feature type="transmembrane region" description="Helical" evidence="7">
    <location>
        <begin position="260"/>
        <end position="280"/>
    </location>
</feature>
<dbReference type="EMBL" id="CP060723">
    <property type="protein sequence ID" value="QNN44265.1"/>
    <property type="molecule type" value="Genomic_DNA"/>
</dbReference>
<keyword evidence="9" id="KW-0808">Transferase</keyword>
<keyword evidence="4 7" id="KW-0812">Transmembrane</keyword>
<accession>A0A7G9QLP0</accession>
<evidence type="ECO:0000256" key="5">
    <source>
        <dbReference type="ARBA" id="ARBA00022989"/>
    </source>
</evidence>
<dbReference type="PANTHER" id="PTHR40074">
    <property type="entry name" value="O-ACETYLTRANSFERASE WECH"/>
    <property type="match status" value="1"/>
</dbReference>
<dbReference type="Pfam" id="PF01757">
    <property type="entry name" value="Acyl_transf_3"/>
    <property type="match status" value="1"/>
</dbReference>
<feature type="transmembrane region" description="Helical" evidence="7">
    <location>
        <begin position="138"/>
        <end position="155"/>
    </location>
</feature>
<dbReference type="GO" id="GO:0009246">
    <property type="term" value="P:enterobacterial common antigen biosynthetic process"/>
    <property type="evidence" value="ECO:0007669"/>
    <property type="project" value="TreeGrafter"/>
</dbReference>
<feature type="transmembrane region" description="Helical" evidence="7">
    <location>
        <begin position="329"/>
        <end position="354"/>
    </location>
</feature>
<gene>
    <name evidence="9" type="ORF">H9L23_09415</name>
</gene>
<keyword evidence="6 7" id="KW-0472">Membrane</keyword>
<dbReference type="GO" id="GO:0005886">
    <property type="term" value="C:plasma membrane"/>
    <property type="evidence" value="ECO:0007669"/>
    <property type="project" value="UniProtKB-SubCell"/>
</dbReference>
<evidence type="ECO:0000259" key="8">
    <source>
        <dbReference type="Pfam" id="PF01757"/>
    </source>
</evidence>
<evidence type="ECO:0000313" key="10">
    <source>
        <dbReference type="Proteomes" id="UP000515806"/>
    </source>
</evidence>
<feature type="transmembrane region" description="Helical" evidence="7">
    <location>
        <begin position="287"/>
        <end position="309"/>
    </location>
</feature>
<feature type="domain" description="Acyltransferase 3" evidence="8">
    <location>
        <begin position="16"/>
        <end position="337"/>
    </location>
</feature>
<name>A0A7G9QLP0_9SPHI</name>
<dbReference type="GO" id="GO:0016413">
    <property type="term" value="F:O-acetyltransferase activity"/>
    <property type="evidence" value="ECO:0007669"/>
    <property type="project" value="TreeGrafter"/>
</dbReference>
<feature type="transmembrane region" description="Helical" evidence="7">
    <location>
        <begin position="223"/>
        <end position="240"/>
    </location>
</feature>